<accession>A0ABP0LSJ4</accession>
<evidence type="ECO:0008006" key="4">
    <source>
        <dbReference type="Google" id="ProtNLM"/>
    </source>
</evidence>
<dbReference type="EMBL" id="CAXAMM010017836">
    <property type="protein sequence ID" value="CAK9042193.1"/>
    <property type="molecule type" value="Genomic_DNA"/>
</dbReference>
<evidence type="ECO:0000313" key="2">
    <source>
        <dbReference type="EMBL" id="CAK9042193.1"/>
    </source>
</evidence>
<reference evidence="2 3" key="1">
    <citation type="submission" date="2024-02" db="EMBL/GenBank/DDBJ databases">
        <authorList>
            <person name="Chen Y."/>
            <person name="Shah S."/>
            <person name="Dougan E. K."/>
            <person name="Thang M."/>
            <person name="Chan C."/>
        </authorList>
    </citation>
    <scope>NUCLEOTIDE SEQUENCE [LARGE SCALE GENOMIC DNA]</scope>
</reference>
<name>A0ABP0LSJ4_9DINO</name>
<proteinExistence type="predicted"/>
<keyword evidence="3" id="KW-1185">Reference proteome</keyword>
<organism evidence="2 3">
    <name type="scientific">Durusdinium trenchii</name>
    <dbReference type="NCBI Taxonomy" id="1381693"/>
    <lineage>
        <taxon>Eukaryota</taxon>
        <taxon>Sar</taxon>
        <taxon>Alveolata</taxon>
        <taxon>Dinophyceae</taxon>
        <taxon>Suessiales</taxon>
        <taxon>Symbiodiniaceae</taxon>
        <taxon>Durusdinium</taxon>
    </lineage>
</organism>
<evidence type="ECO:0000313" key="3">
    <source>
        <dbReference type="Proteomes" id="UP001642464"/>
    </source>
</evidence>
<comment type="caution">
    <text evidence="2">The sequence shown here is derived from an EMBL/GenBank/DDBJ whole genome shotgun (WGS) entry which is preliminary data.</text>
</comment>
<protein>
    <recommendedName>
        <fullName evidence="4">Fascin</fullName>
    </recommendedName>
</protein>
<gene>
    <name evidence="2" type="ORF">SCF082_LOCUS24315</name>
</gene>
<sequence>MTDGTAVRTPSMAVPASLRLLGRAGGLENSDICGYYVHSGWNEGHATYLQVGSHTALMFRRGCWVIDRQGVQDSEMAVAWAKDNGALAPTASTFGPWFIWSESAQDFLADANLIAIDAPDVTFISRRSDISGEYHFAGLSDGSPYYANGDMLIRYHSEGRKWLVAGTEHKGNNCIAFAEAQDTPHPGFAFLKWHVWNGATGQWNADANCHCLAAPSVIHVLGRHAQACNARICGSYHLAGLREGRPLYLLPGKKAVIRYASETDRWLIDFEALAEPGILGRILQWALKMETGDAFSAFADARGTFHPGHVFLEWHVWETAQSRAVLDPCVRATSAPQKLQVSGRGHGQENGDISGDYFLVGLHKGWPAYQQRGTSMAIRREKKRWVIDREGLRDSLTCVAFAQATPGFQHAGDGGSQKWHVYDSRAACHALDVAIQVRADGPEESSTKRQRIECVSTSAHLGA</sequence>
<evidence type="ECO:0000256" key="1">
    <source>
        <dbReference type="SAM" id="MobiDB-lite"/>
    </source>
</evidence>
<dbReference type="Proteomes" id="UP001642464">
    <property type="component" value="Unassembled WGS sequence"/>
</dbReference>
<feature type="region of interest" description="Disordered" evidence="1">
    <location>
        <begin position="439"/>
        <end position="463"/>
    </location>
</feature>